<keyword evidence="1" id="KW-1133">Transmembrane helix</keyword>
<evidence type="ECO:0000313" key="3">
    <source>
        <dbReference type="Proteomes" id="UP000784294"/>
    </source>
</evidence>
<reference evidence="2" key="1">
    <citation type="submission" date="2018-11" db="EMBL/GenBank/DDBJ databases">
        <authorList>
            <consortium name="Pathogen Informatics"/>
        </authorList>
    </citation>
    <scope>NUCLEOTIDE SEQUENCE</scope>
</reference>
<organism evidence="2 3">
    <name type="scientific">Protopolystoma xenopodis</name>
    <dbReference type="NCBI Taxonomy" id="117903"/>
    <lineage>
        <taxon>Eukaryota</taxon>
        <taxon>Metazoa</taxon>
        <taxon>Spiralia</taxon>
        <taxon>Lophotrochozoa</taxon>
        <taxon>Platyhelminthes</taxon>
        <taxon>Monogenea</taxon>
        <taxon>Polyopisthocotylea</taxon>
        <taxon>Polystomatidea</taxon>
        <taxon>Polystomatidae</taxon>
        <taxon>Protopolystoma</taxon>
    </lineage>
</organism>
<protein>
    <submittedName>
        <fullName evidence="2">Uncharacterized protein</fullName>
    </submittedName>
</protein>
<evidence type="ECO:0000313" key="2">
    <source>
        <dbReference type="EMBL" id="VEL27548.1"/>
    </source>
</evidence>
<proteinExistence type="predicted"/>
<keyword evidence="1" id="KW-0472">Membrane</keyword>
<sequence length="285" mass="31767">MNDAGATDDHNETTQNGWVSYTPAISLASDVAHQNTHFQSPADVSSSYRLGICPPARFFQIIIDWNSLLLGHLNRTRAIWTLLFFSLTTFVLSNILRRKKLKKQHSDQSSWWRSSFGPNDLSLWRSLSLRTANFISAISDHLPSTNSRDPLRPESTGHVLLPRIAPSMLGLGRNQDIIASQPLTTTTGVSSEGEADYSALQSHQVLQLRLRLLRRYAQQHQAYSAAESMSSLPFPRYQGPTPGDSALPVQDLHSFRSLDPIRADILPTHTACIYTWQCPGTANSD</sequence>
<accession>A0A448X457</accession>
<gene>
    <name evidence="2" type="ORF">PXEA_LOCUS20988</name>
</gene>
<name>A0A448X457_9PLAT</name>
<dbReference type="Proteomes" id="UP000784294">
    <property type="component" value="Unassembled WGS sequence"/>
</dbReference>
<keyword evidence="1" id="KW-0812">Transmembrane</keyword>
<feature type="non-terminal residue" evidence="2">
    <location>
        <position position="1"/>
    </location>
</feature>
<dbReference type="AlphaFoldDB" id="A0A448X457"/>
<feature type="transmembrane region" description="Helical" evidence="1">
    <location>
        <begin position="78"/>
        <end position="96"/>
    </location>
</feature>
<keyword evidence="3" id="KW-1185">Reference proteome</keyword>
<evidence type="ECO:0000256" key="1">
    <source>
        <dbReference type="SAM" id="Phobius"/>
    </source>
</evidence>
<dbReference type="EMBL" id="CAAALY010087978">
    <property type="protein sequence ID" value="VEL27548.1"/>
    <property type="molecule type" value="Genomic_DNA"/>
</dbReference>
<comment type="caution">
    <text evidence="2">The sequence shown here is derived from an EMBL/GenBank/DDBJ whole genome shotgun (WGS) entry which is preliminary data.</text>
</comment>